<proteinExistence type="predicted"/>
<name>A0AAV5AVB5_9FLAO</name>
<dbReference type="AlphaFoldDB" id="A0AAV5AVB5"/>
<organism evidence="1 3">
    <name type="scientific">Capnocytophaga catalasegens</name>
    <dbReference type="NCBI Taxonomy" id="1004260"/>
    <lineage>
        <taxon>Bacteria</taxon>
        <taxon>Pseudomonadati</taxon>
        <taxon>Bacteroidota</taxon>
        <taxon>Flavobacteriia</taxon>
        <taxon>Flavobacteriales</taxon>
        <taxon>Flavobacteriaceae</taxon>
        <taxon>Capnocytophaga</taxon>
    </lineage>
</organism>
<keyword evidence="4" id="KW-1185">Reference proteome</keyword>
<dbReference type="RefSeq" id="WP_264846322.1">
    <property type="nucleotide sequence ID" value="NZ_BPMA01000020.1"/>
</dbReference>
<dbReference type="EMBL" id="BQKA01000044">
    <property type="protein sequence ID" value="GJM51237.1"/>
    <property type="molecule type" value="Genomic_DNA"/>
</dbReference>
<evidence type="ECO:0000313" key="3">
    <source>
        <dbReference type="Proteomes" id="UP001207736"/>
    </source>
</evidence>
<reference evidence="1 4" key="1">
    <citation type="submission" date="2021-11" db="EMBL/GenBank/DDBJ databases">
        <title>Draft genome sequence of Capnocytophaga sp. strain KC07075 isolated from cat oral cavity.</title>
        <authorList>
            <person name="Suzuki M."/>
            <person name="Imaoka K."/>
            <person name="Kimura M."/>
            <person name="Morikawa S."/>
            <person name="Maeda K."/>
        </authorList>
    </citation>
    <scope>NUCLEOTIDE SEQUENCE</scope>
    <source>
        <strain evidence="1">KC07075</strain>
        <strain evidence="2 4">KC07079</strain>
    </source>
</reference>
<gene>
    <name evidence="1" type="ORF">RCZ15_22100</name>
    <name evidence="2" type="ORF">RCZ16_13480</name>
</gene>
<protein>
    <submittedName>
        <fullName evidence="1">Uncharacterized protein</fullName>
    </submittedName>
</protein>
<comment type="caution">
    <text evidence="1">The sequence shown here is derived from an EMBL/GenBank/DDBJ whole genome shotgun (WGS) entry which is preliminary data.</text>
</comment>
<dbReference type="EMBL" id="BQKB01000024">
    <property type="protein sequence ID" value="GJM53031.1"/>
    <property type="molecule type" value="Genomic_DNA"/>
</dbReference>
<evidence type="ECO:0000313" key="2">
    <source>
        <dbReference type="EMBL" id="GJM53031.1"/>
    </source>
</evidence>
<evidence type="ECO:0000313" key="4">
    <source>
        <dbReference type="Proteomes" id="UP001208692"/>
    </source>
</evidence>
<evidence type="ECO:0000313" key="1">
    <source>
        <dbReference type="EMBL" id="GJM51237.1"/>
    </source>
</evidence>
<sequence>MQEQLICGKTPEEIQELKNKHGHLVLGEVKQGEKTYHAIFKEPTFKVLEATGSVSKSSEIKGTIALYDNCVVVADEAFKGRDFLKLKAVECLAHYMNSFSVSVKNL</sequence>
<dbReference type="Proteomes" id="UP001208692">
    <property type="component" value="Unassembled WGS sequence"/>
</dbReference>
<dbReference type="Proteomes" id="UP001207736">
    <property type="component" value="Unassembled WGS sequence"/>
</dbReference>
<accession>A0AAV5AVB5</accession>